<dbReference type="AlphaFoldDB" id="Q7U9F6"/>
<gene>
    <name evidence="1" type="ordered locus">SYNW0302</name>
</gene>
<proteinExistence type="predicted"/>
<evidence type="ECO:0000313" key="2">
    <source>
        <dbReference type="Proteomes" id="UP000001422"/>
    </source>
</evidence>
<name>Q7U9F6_PARMW</name>
<dbReference type="STRING" id="84588.SYNW0302"/>
<dbReference type="HOGENOM" id="CLU_151356_1_1_3"/>
<reference evidence="1 2" key="1">
    <citation type="journal article" date="2003" name="Nature">
        <title>The genome of a motile marine Synechococcus.</title>
        <authorList>
            <person name="Palenik B."/>
            <person name="Brahamsha B."/>
            <person name="Larimer F."/>
            <person name="Land M."/>
            <person name="Hauser L."/>
            <person name="Chain P."/>
            <person name="Lamerdin J."/>
            <person name="Regala W."/>
            <person name="Allen E.A."/>
            <person name="McCarren J."/>
            <person name="Paulsen I."/>
            <person name="Dufresne A."/>
            <person name="Partensky F."/>
            <person name="Webb E."/>
            <person name="Waterbury J."/>
        </authorList>
    </citation>
    <scope>NUCLEOTIDE SEQUENCE [LARGE SCALE GENOMIC DNA]</scope>
    <source>
        <strain evidence="1 2">WH8102</strain>
    </source>
</reference>
<keyword evidence="2" id="KW-1185">Reference proteome</keyword>
<accession>Q7U9F6</accession>
<dbReference type="KEGG" id="syw:SYNW0302"/>
<dbReference type="Proteomes" id="UP000001422">
    <property type="component" value="Chromosome"/>
</dbReference>
<dbReference type="EMBL" id="BX569689">
    <property type="protein sequence ID" value="CAE06817.1"/>
    <property type="molecule type" value="Genomic_DNA"/>
</dbReference>
<evidence type="ECO:0000313" key="1">
    <source>
        <dbReference type="EMBL" id="CAE06817.1"/>
    </source>
</evidence>
<organism evidence="1 2">
    <name type="scientific">Parasynechococcus marenigrum (strain WH8102)</name>
    <dbReference type="NCBI Taxonomy" id="84588"/>
    <lineage>
        <taxon>Bacteria</taxon>
        <taxon>Bacillati</taxon>
        <taxon>Cyanobacteriota</taxon>
        <taxon>Cyanophyceae</taxon>
        <taxon>Synechococcales</taxon>
        <taxon>Prochlorococcaceae</taxon>
        <taxon>Parasynechococcus</taxon>
        <taxon>Parasynechococcus marenigrum</taxon>
    </lineage>
</organism>
<dbReference type="RefSeq" id="WP_011127176.1">
    <property type="nucleotide sequence ID" value="NC_005070.1"/>
</dbReference>
<protein>
    <submittedName>
        <fullName evidence="1">Uncharacterized protein</fullName>
    </submittedName>
</protein>
<sequence>MGEAGGLNAVQTGITVSRGSYRAQTGITASLSQLSTSFRSPLDSQEHQPLHDRLAPLLQELRALADQEQNSPDNLLLLLRELEAVHRDVQEGQFRQSLPENRQKLFSLLQTMEKSGGWPYIPRLQLRTFIDLLGQDSTGLAG</sequence>
<dbReference type="eggNOG" id="ENOG50330B3">
    <property type="taxonomic scope" value="Bacteria"/>
</dbReference>